<organism evidence="1 2">
    <name type="scientific">Aquimarina aggregata</name>
    <dbReference type="NCBI Taxonomy" id="1642818"/>
    <lineage>
        <taxon>Bacteria</taxon>
        <taxon>Pseudomonadati</taxon>
        <taxon>Bacteroidota</taxon>
        <taxon>Flavobacteriia</taxon>
        <taxon>Flavobacteriales</taxon>
        <taxon>Flavobacteriaceae</taxon>
        <taxon>Aquimarina</taxon>
    </lineage>
</organism>
<dbReference type="STRING" id="1642818.AWE51_17765"/>
<dbReference type="InterPro" id="IPR013783">
    <property type="entry name" value="Ig-like_fold"/>
</dbReference>
<dbReference type="Proteomes" id="UP000076715">
    <property type="component" value="Unassembled WGS sequence"/>
</dbReference>
<dbReference type="AlphaFoldDB" id="A0A162X3S6"/>
<dbReference type="PROSITE" id="PS51257">
    <property type="entry name" value="PROKAR_LIPOPROTEIN"/>
    <property type="match status" value="1"/>
</dbReference>
<evidence type="ECO:0008006" key="3">
    <source>
        <dbReference type="Google" id="ProtNLM"/>
    </source>
</evidence>
<evidence type="ECO:0000313" key="1">
    <source>
        <dbReference type="EMBL" id="KZS38404.1"/>
    </source>
</evidence>
<dbReference type="Gene3D" id="2.60.40.10">
    <property type="entry name" value="Immunoglobulins"/>
    <property type="match status" value="1"/>
</dbReference>
<comment type="caution">
    <text evidence="1">The sequence shown here is derived from an EMBL/GenBank/DDBJ whole genome shotgun (WGS) entry which is preliminary data.</text>
</comment>
<reference evidence="1 2" key="1">
    <citation type="submission" date="2016-01" db="EMBL/GenBank/DDBJ databases">
        <title>The draft genome sequence of Aquimarina sp. RZW4-3-2.</title>
        <authorList>
            <person name="Wang Y."/>
        </authorList>
    </citation>
    <scope>NUCLEOTIDE SEQUENCE [LARGE SCALE GENOMIC DNA]</scope>
    <source>
        <strain evidence="1 2">RZW4-3-2</strain>
    </source>
</reference>
<proteinExistence type="predicted"/>
<protein>
    <recommendedName>
        <fullName evidence="3">Fibronectin type-III domain-containing protein</fullName>
    </recommendedName>
</protein>
<sequence>MIFPEKKKKKKMKNTIKSVLIISTLLLVLGCSNSDDGGGDGNGEAPKAASLVFPLKDAECNQGEILSDTESKVPFEWNAAEFANKYTVSLTNLETNTTETFDTDKTLLDITLLRGKPYSWKVISKSNSTMQTGTSEVWKLYNAGPGVENYAPFPAELISPKMGLTLNTTNTDLKWRGSDADNDIEEFKVYMDVINPPVKLISTQNRSDVSNVALEANTIYYWQVETTDKHGNSTKSSVFEFKTQ</sequence>
<accession>A0A162X3S6</accession>
<dbReference type="EMBL" id="LQRT01000058">
    <property type="protein sequence ID" value="KZS38404.1"/>
    <property type="molecule type" value="Genomic_DNA"/>
</dbReference>
<name>A0A162X3S6_9FLAO</name>
<evidence type="ECO:0000313" key="2">
    <source>
        <dbReference type="Proteomes" id="UP000076715"/>
    </source>
</evidence>
<gene>
    <name evidence="1" type="ORF">AWE51_17765</name>
</gene>
<keyword evidence="2" id="KW-1185">Reference proteome</keyword>